<reference evidence="3 4" key="1">
    <citation type="journal article" date="2019" name="Emerg. Microbes Infect.">
        <title>Comprehensive subspecies identification of 175 nontuberculous mycobacteria species based on 7547 genomic profiles.</title>
        <authorList>
            <person name="Matsumoto Y."/>
            <person name="Kinjo T."/>
            <person name="Motooka D."/>
            <person name="Nabeya D."/>
            <person name="Jung N."/>
            <person name="Uechi K."/>
            <person name="Horii T."/>
            <person name="Iida T."/>
            <person name="Fujita J."/>
            <person name="Nakamura S."/>
        </authorList>
    </citation>
    <scope>NUCLEOTIDE SEQUENCE [LARGE SCALE GENOMIC DNA]</scope>
    <source>
        <strain evidence="3 4">JCM 13573</strain>
    </source>
</reference>
<accession>A0ABQ1BW04</accession>
<dbReference type="Pfam" id="PF00185">
    <property type="entry name" value="OTCace"/>
    <property type="match status" value="1"/>
</dbReference>
<evidence type="ECO:0000313" key="4">
    <source>
        <dbReference type="Proteomes" id="UP000465306"/>
    </source>
</evidence>
<protein>
    <recommendedName>
        <fullName evidence="2">Aspartate/ornithine carbamoyltransferase Asp/Orn-binding domain-containing protein</fullName>
    </recommendedName>
</protein>
<comment type="caution">
    <text evidence="3">The sequence shown here is derived from an EMBL/GenBank/DDBJ whole genome shotgun (WGS) entry which is preliminary data.</text>
</comment>
<organism evidence="3 4">
    <name type="scientific">Mycobacterium kubicae</name>
    <dbReference type="NCBI Taxonomy" id="120959"/>
    <lineage>
        <taxon>Bacteria</taxon>
        <taxon>Bacillati</taxon>
        <taxon>Actinomycetota</taxon>
        <taxon>Actinomycetes</taxon>
        <taxon>Mycobacteriales</taxon>
        <taxon>Mycobacteriaceae</taxon>
        <taxon>Mycobacterium</taxon>
        <taxon>Mycobacterium simiae complex</taxon>
    </lineage>
</organism>
<dbReference type="Proteomes" id="UP000465306">
    <property type="component" value="Unassembled WGS sequence"/>
</dbReference>
<sequence length="79" mass="8742">MAGIPHGALDEAGRTRLRVTPGTLEALHPRAAVLCPLPVIDEIDTAARTDSRMRIFQQSDEGLYVRMAILEWVLDPSLF</sequence>
<name>A0ABQ1BW04_9MYCO</name>
<dbReference type="InterPro" id="IPR006131">
    <property type="entry name" value="Asp_carbamoyltransf_Asp/Orn-bd"/>
</dbReference>
<keyword evidence="4" id="KW-1185">Reference proteome</keyword>
<dbReference type="InterPro" id="IPR036901">
    <property type="entry name" value="Asp/Orn_carbamoylTrfase_sf"/>
</dbReference>
<evidence type="ECO:0000313" key="3">
    <source>
        <dbReference type="EMBL" id="GFG67920.1"/>
    </source>
</evidence>
<evidence type="ECO:0000256" key="1">
    <source>
        <dbReference type="ARBA" id="ARBA00022679"/>
    </source>
</evidence>
<keyword evidence="1" id="KW-0808">Transferase</keyword>
<feature type="domain" description="Aspartate/ornithine carbamoyltransferase Asp/Orn-binding" evidence="2">
    <location>
        <begin position="17"/>
        <end position="72"/>
    </location>
</feature>
<dbReference type="SUPFAM" id="SSF53671">
    <property type="entry name" value="Aspartate/ornithine carbamoyltransferase"/>
    <property type="match status" value="1"/>
</dbReference>
<evidence type="ECO:0000259" key="2">
    <source>
        <dbReference type="Pfam" id="PF00185"/>
    </source>
</evidence>
<dbReference type="EMBL" id="BLKU01000005">
    <property type="protein sequence ID" value="GFG67920.1"/>
    <property type="molecule type" value="Genomic_DNA"/>
</dbReference>
<proteinExistence type="predicted"/>
<gene>
    <name evidence="3" type="ORF">MKUB_54100</name>
</gene>